<gene>
    <name evidence="12" type="ORF">ACFL27_24590</name>
</gene>
<feature type="domain" description="Phosphofructokinase" evidence="11">
    <location>
        <begin position="1"/>
        <end position="303"/>
    </location>
</feature>
<evidence type="ECO:0000256" key="5">
    <source>
        <dbReference type="ARBA" id="ARBA00022777"/>
    </source>
</evidence>
<protein>
    <submittedName>
        <fullName evidence="12">ATP-dependent 6-phosphofructokinase</fullName>
        <ecNumber evidence="12">2.7.1.11</ecNumber>
    </submittedName>
</protein>
<dbReference type="EMBL" id="JBHPBY010000488">
    <property type="protein sequence ID" value="MFC1853388.1"/>
    <property type="molecule type" value="Genomic_DNA"/>
</dbReference>
<feature type="non-terminal residue" evidence="12">
    <location>
        <position position="1"/>
    </location>
</feature>
<evidence type="ECO:0000256" key="9">
    <source>
        <dbReference type="ARBA" id="ARBA00038478"/>
    </source>
</evidence>
<dbReference type="InterPro" id="IPR050929">
    <property type="entry name" value="PFKA"/>
</dbReference>
<dbReference type="NCBIfam" id="NF005301">
    <property type="entry name" value="PRK06830.1"/>
    <property type="match status" value="1"/>
</dbReference>
<proteinExistence type="inferred from homology"/>
<dbReference type="SUPFAM" id="SSF53784">
    <property type="entry name" value="Phosphofructokinase"/>
    <property type="match status" value="1"/>
</dbReference>
<accession>A0ABV6Z4L3</accession>
<keyword evidence="2 12" id="KW-0808">Transferase</keyword>
<organism evidence="12 13">
    <name type="scientific">candidate division CSSED10-310 bacterium</name>
    <dbReference type="NCBI Taxonomy" id="2855610"/>
    <lineage>
        <taxon>Bacteria</taxon>
        <taxon>Bacteria division CSSED10-310</taxon>
    </lineage>
</organism>
<keyword evidence="3" id="KW-0479">Metal-binding</keyword>
<evidence type="ECO:0000256" key="7">
    <source>
        <dbReference type="ARBA" id="ARBA00022842"/>
    </source>
</evidence>
<evidence type="ECO:0000313" key="12">
    <source>
        <dbReference type="EMBL" id="MFC1853388.1"/>
    </source>
</evidence>
<keyword evidence="8" id="KW-0324">Glycolysis</keyword>
<dbReference type="InterPro" id="IPR022953">
    <property type="entry name" value="ATP_PFK"/>
</dbReference>
<keyword evidence="6" id="KW-0067">ATP-binding</keyword>
<dbReference type="Proteomes" id="UP001594351">
    <property type="component" value="Unassembled WGS sequence"/>
</dbReference>
<dbReference type="PRINTS" id="PR00476">
    <property type="entry name" value="PHFRCTKINASE"/>
</dbReference>
<dbReference type="GO" id="GO:0003872">
    <property type="term" value="F:6-phosphofructokinase activity"/>
    <property type="evidence" value="ECO:0007669"/>
    <property type="project" value="UniProtKB-EC"/>
</dbReference>
<sequence length="358" mass="38950">VTCGGLCPGLNNVIRAIVMSLCYTYGCHDILGILYGLKGFIEGNKPPHHLKPTDVLDAHEKGGTILASSRGPQDHSKIVDTIENMGIDIVFFIGGDGTLRAAHSIREEIERRGLKRSIVGVPKTIDNDINHLSKSFGFESAYTAAVEAIRSAHVEAVGAPNGVGLVKLMGRHAGFVSAHATLGLRDVNFCLIPEIPFELDGEYGLLNALRKRLAKRRHAVIVVAEGAGQRFFADQDLGYDASGNKVLGDIGIYMKDRIKKYFKEKNMEVNVRYIDPSYTIRSIPAIPTDAVYCGFLGQMAVHAGMAGKTDMMVGENNGYFTHIPIPAAISARKQIEEDSFLWHSVLHSTGQPALINPK</sequence>
<evidence type="ECO:0000256" key="8">
    <source>
        <dbReference type="ARBA" id="ARBA00023152"/>
    </source>
</evidence>
<evidence type="ECO:0000256" key="1">
    <source>
        <dbReference type="ARBA" id="ARBA00001946"/>
    </source>
</evidence>
<evidence type="ECO:0000256" key="3">
    <source>
        <dbReference type="ARBA" id="ARBA00022723"/>
    </source>
</evidence>
<evidence type="ECO:0000256" key="6">
    <source>
        <dbReference type="ARBA" id="ARBA00022840"/>
    </source>
</evidence>
<dbReference type="InterPro" id="IPR012004">
    <property type="entry name" value="PyroP-dep_PFK_TP0108"/>
</dbReference>
<comment type="catalytic activity">
    <reaction evidence="10">
        <text>beta-D-fructose 6-phosphate + ATP = beta-D-fructose 1,6-bisphosphate + ADP + H(+)</text>
        <dbReference type="Rhea" id="RHEA:16109"/>
        <dbReference type="ChEBI" id="CHEBI:15378"/>
        <dbReference type="ChEBI" id="CHEBI:30616"/>
        <dbReference type="ChEBI" id="CHEBI:32966"/>
        <dbReference type="ChEBI" id="CHEBI:57634"/>
        <dbReference type="ChEBI" id="CHEBI:456216"/>
        <dbReference type="EC" id="2.7.1.11"/>
    </reaction>
</comment>
<reference evidence="12 13" key="1">
    <citation type="submission" date="2024-09" db="EMBL/GenBank/DDBJ databases">
        <title>Laminarin stimulates single cell rates of sulfate reduction while oxygen inhibits transcriptomic activity in coastal marine sediment.</title>
        <authorList>
            <person name="Lindsay M."/>
            <person name="Orcutt B."/>
            <person name="Emerson D."/>
            <person name="Stepanauskas R."/>
            <person name="D'Angelo T."/>
        </authorList>
    </citation>
    <scope>NUCLEOTIDE SEQUENCE [LARGE SCALE GENOMIC DNA]</scope>
    <source>
        <strain evidence="12">SAG AM-311-K15</strain>
    </source>
</reference>
<comment type="cofactor">
    <cofactor evidence="1">
        <name>Mg(2+)</name>
        <dbReference type="ChEBI" id="CHEBI:18420"/>
    </cofactor>
</comment>
<evidence type="ECO:0000313" key="13">
    <source>
        <dbReference type="Proteomes" id="UP001594351"/>
    </source>
</evidence>
<dbReference type="Pfam" id="PF00365">
    <property type="entry name" value="PFK"/>
    <property type="match status" value="1"/>
</dbReference>
<evidence type="ECO:0000259" key="11">
    <source>
        <dbReference type="Pfam" id="PF00365"/>
    </source>
</evidence>
<comment type="caution">
    <text evidence="12">The sequence shown here is derived from an EMBL/GenBank/DDBJ whole genome shotgun (WGS) entry which is preliminary data.</text>
</comment>
<comment type="similarity">
    <text evidence="9">Belongs to the phosphofructokinase type A (PFKA) family.</text>
</comment>
<dbReference type="EC" id="2.7.1.11" evidence="12"/>
<dbReference type="PANTHER" id="PTHR45770">
    <property type="entry name" value="ATP-DEPENDENT 6-PHOSPHOFRUCTOKINASE 1"/>
    <property type="match status" value="1"/>
</dbReference>
<evidence type="ECO:0000256" key="4">
    <source>
        <dbReference type="ARBA" id="ARBA00022741"/>
    </source>
</evidence>
<keyword evidence="13" id="KW-1185">Reference proteome</keyword>
<keyword evidence="4" id="KW-0547">Nucleotide-binding</keyword>
<dbReference type="InterPro" id="IPR035966">
    <property type="entry name" value="PKF_sf"/>
</dbReference>
<keyword evidence="7" id="KW-0460">Magnesium</keyword>
<name>A0ABV6Z4L3_UNCC1</name>
<evidence type="ECO:0000256" key="2">
    <source>
        <dbReference type="ARBA" id="ARBA00022679"/>
    </source>
</evidence>
<dbReference type="InterPro" id="IPR000023">
    <property type="entry name" value="Phosphofructokinase_dom"/>
</dbReference>
<dbReference type="PIRSF" id="PIRSF000534">
    <property type="entry name" value="PPi_PFK_TP0108"/>
    <property type="match status" value="1"/>
</dbReference>
<dbReference type="Gene3D" id="3.40.50.450">
    <property type="match status" value="1"/>
</dbReference>
<evidence type="ECO:0000256" key="10">
    <source>
        <dbReference type="ARBA" id="ARBA00048070"/>
    </source>
</evidence>
<keyword evidence="5" id="KW-0418">Kinase</keyword>